<dbReference type="GO" id="GO:0016853">
    <property type="term" value="F:isomerase activity"/>
    <property type="evidence" value="ECO:0007669"/>
    <property type="project" value="UniProtKB-KW"/>
</dbReference>
<gene>
    <name evidence="1" type="ORF">CMUST_12200</name>
</gene>
<evidence type="ECO:0000313" key="2">
    <source>
        <dbReference type="Proteomes" id="UP000035199"/>
    </source>
</evidence>
<protein>
    <submittedName>
        <fullName evidence="1">2-hydroxychromene-2-carboxylate isomerase</fullName>
    </submittedName>
</protein>
<dbReference type="AlphaFoldDB" id="A0A0G3H016"/>
<dbReference type="KEGG" id="cmv:CMUST_12200"/>
<reference evidence="1 2" key="1">
    <citation type="journal article" date="2015" name="Genome Announc.">
        <title>Complete Genome Sequence of the Type Strain Corynebacterium mustelae DSM 45274, Isolated from Various Tissues of a Male Ferret with Lethal Sepsis.</title>
        <authorList>
            <person name="Ruckert C."/>
            <person name="Eimer J."/>
            <person name="Winkler A."/>
            <person name="Tauch A."/>
        </authorList>
    </citation>
    <scope>NUCLEOTIDE SEQUENCE [LARGE SCALE GENOMIC DNA]</scope>
    <source>
        <strain evidence="1 2">DSM 45274</strain>
    </source>
</reference>
<name>A0A0G3H016_9CORY</name>
<keyword evidence="2" id="KW-1185">Reference proteome</keyword>
<dbReference type="STRING" id="571915.CMUST_12200"/>
<dbReference type="CDD" id="cd02972">
    <property type="entry name" value="DsbA_family"/>
    <property type="match status" value="1"/>
</dbReference>
<dbReference type="SUPFAM" id="SSF52833">
    <property type="entry name" value="Thioredoxin-like"/>
    <property type="match status" value="1"/>
</dbReference>
<accession>A0A0G3H016</accession>
<dbReference type="Proteomes" id="UP000035199">
    <property type="component" value="Chromosome"/>
</dbReference>
<dbReference type="Pfam" id="PF22234">
    <property type="entry name" value="Rv2466c-like"/>
    <property type="match status" value="1"/>
</dbReference>
<dbReference type="PATRIC" id="fig|571915.4.peg.2605"/>
<organism evidence="1 2">
    <name type="scientific">Corynebacterium mustelae</name>
    <dbReference type="NCBI Taxonomy" id="571915"/>
    <lineage>
        <taxon>Bacteria</taxon>
        <taxon>Bacillati</taxon>
        <taxon>Actinomycetota</taxon>
        <taxon>Actinomycetes</taxon>
        <taxon>Mycobacteriales</taxon>
        <taxon>Corynebacteriaceae</taxon>
        <taxon>Corynebacterium</taxon>
    </lineage>
</organism>
<reference evidence="2" key="2">
    <citation type="submission" date="2015-05" db="EMBL/GenBank/DDBJ databases">
        <title>Complete genome sequence of Corynebacterium mustelae DSM 45274, isolated from various tissues of a male ferret with lethal sepsis.</title>
        <authorList>
            <person name="Ruckert C."/>
            <person name="Albersmeier A."/>
            <person name="Winkler A."/>
            <person name="Tauch A."/>
        </authorList>
    </citation>
    <scope>NUCLEOTIDE SEQUENCE [LARGE SCALE GENOMIC DNA]</scope>
    <source>
        <strain evidence="2">DSM 45274</strain>
    </source>
</reference>
<keyword evidence="1" id="KW-0413">Isomerase</keyword>
<dbReference type="InterPro" id="IPR053977">
    <property type="entry name" value="Rv2466c-like"/>
</dbReference>
<evidence type="ECO:0000313" key="1">
    <source>
        <dbReference type="EMBL" id="AKK06749.1"/>
    </source>
</evidence>
<sequence length="219" mass="24678">MTDIVAVAVIHERYKTMANATFWFDVSCPYCWLTSRWLKEVQQHRDLAVHWVPMSLSVLNEGRDLAPDYMDKMKANWGPARVFAKVATENPDKVDELYTELGTMIHHGGEGGKQGFGAYDELIRQALAKVGLDPSIAEVANTTEYDDQLRRFHGQAMAAVGDEVGTPVIQFNDVAFFGPVITRVPRGSQAVELFDACVQLASYPHFFELKRTRTERPQL</sequence>
<dbReference type="InterPro" id="IPR036249">
    <property type="entry name" value="Thioredoxin-like_sf"/>
</dbReference>
<dbReference type="Gene3D" id="3.40.30.10">
    <property type="entry name" value="Glutaredoxin"/>
    <property type="match status" value="1"/>
</dbReference>
<proteinExistence type="predicted"/>
<dbReference type="EMBL" id="CP011542">
    <property type="protein sequence ID" value="AKK06749.1"/>
    <property type="molecule type" value="Genomic_DNA"/>
</dbReference>